<evidence type="ECO:0000256" key="3">
    <source>
        <dbReference type="ARBA" id="ARBA00022448"/>
    </source>
</evidence>
<dbReference type="PANTHER" id="PTHR30332">
    <property type="entry name" value="PROBABLE GENERAL SECRETION PATHWAY PROTEIN D"/>
    <property type="match status" value="1"/>
</dbReference>
<organism evidence="16 17">
    <name type="scientific">Roseateles violae</name>
    <dbReference type="NCBI Taxonomy" id="3058042"/>
    <lineage>
        <taxon>Bacteria</taxon>
        <taxon>Pseudomonadati</taxon>
        <taxon>Pseudomonadota</taxon>
        <taxon>Betaproteobacteria</taxon>
        <taxon>Burkholderiales</taxon>
        <taxon>Sphaerotilaceae</taxon>
        <taxon>Roseateles</taxon>
    </lineage>
</organism>
<evidence type="ECO:0000256" key="7">
    <source>
        <dbReference type="ARBA" id="ARBA00022927"/>
    </source>
</evidence>
<evidence type="ECO:0000313" key="17">
    <source>
        <dbReference type="Proteomes" id="UP001228044"/>
    </source>
</evidence>
<comment type="similarity">
    <text evidence="2">Belongs to the bacterial secretin family. GSP D subfamily.</text>
</comment>
<feature type="domain" description="NolW-like" evidence="14">
    <location>
        <begin position="150"/>
        <end position="209"/>
    </location>
</feature>
<evidence type="ECO:0000259" key="15">
    <source>
        <dbReference type="Pfam" id="PF21305"/>
    </source>
</evidence>
<evidence type="ECO:0000256" key="6">
    <source>
        <dbReference type="ARBA" id="ARBA00022729"/>
    </source>
</evidence>
<dbReference type="PRINTS" id="PR00811">
    <property type="entry name" value="BCTERIALGSPD"/>
</dbReference>
<evidence type="ECO:0000256" key="12">
    <source>
        <dbReference type="SAM" id="SignalP"/>
    </source>
</evidence>
<dbReference type="Pfam" id="PF03958">
    <property type="entry name" value="Secretin_N"/>
    <property type="match status" value="3"/>
</dbReference>
<keyword evidence="6 12" id="KW-0732">Signal</keyword>
<dbReference type="InterPro" id="IPR005644">
    <property type="entry name" value="NolW-like"/>
</dbReference>
<protein>
    <submittedName>
        <fullName evidence="16">Type II secretion system secretin GspD</fullName>
    </submittedName>
</protein>
<evidence type="ECO:0000259" key="14">
    <source>
        <dbReference type="Pfam" id="PF03958"/>
    </source>
</evidence>
<feature type="domain" description="NolW-like" evidence="14">
    <location>
        <begin position="214"/>
        <end position="289"/>
    </location>
</feature>
<dbReference type="EMBL" id="JAUHHC010000003">
    <property type="protein sequence ID" value="MDN3921155.1"/>
    <property type="molecule type" value="Genomic_DNA"/>
</dbReference>
<keyword evidence="4" id="KW-1134">Transmembrane beta strand</keyword>
<feature type="chain" id="PRO_5045762137" evidence="12">
    <location>
        <begin position="34"/>
        <end position="750"/>
    </location>
</feature>
<feature type="signal peptide" evidence="12">
    <location>
        <begin position="1"/>
        <end position="33"/>
    </location>
</feature>
<comment type="caution">
    <text evidence="16">The sequence shown here is derived from an EMBL/GenBank/DDBJ whole genome shotgun (WGS) entry which is preliminary data.</text>
</comment>
<dbReference type="InterPro" id="IPR004846">
    <property type="entry name" value="T2SS/T3SS_dom"/>
</dbReference>
<feature type="region of interest" description="Disordered" evidence="11">
    <location>
        <begin position="323"/>
        <end position="381"/>
    </location>
</feature>
<evidence type="ECO:0000256" key="11">
    <source>
        <dbReference type="SAM" id="MobiDB-lite"/>
    </source>
</evidence>
<dbReference type="Proteomes" id="UP001228044">
    <property type="component" value="Unassembled WGS sequence"/>
</dbReference>
<dbReference type="InterPro" id="IPR013356">
    <property type="entry name" value="T2SS_GspD"/>
</dbReference>
<dbReference type="InterPro" id="IPR050810">
    <property type="entry name" value="Bact_Secretion_Sys_Channel"/>
</dbReference>
<feature type="compositionally biased region" description="Low complexity" evidence="11">
    <location>
        <begin position="740"/>
        <end position="750"/>
    </location>
</feature>
<dbReference type="RefSeq" id="WP_290359459.1">
    <property type="nucleotide sequence ID" value="NZ_JAUHHC010000003.1"/>
</dbReference>
<evidence type="ECO:0000256" key="1">
    <source>
        <dbReference type="ARBA" id="ARBA00004442"/>
    </source>
</evidence>
<sequence>MSMKNEKSPRPGRQIGLSLLAMALSLPGGPLLAQTKPAGTTRGPALKSATPVTLNFVNADIEAVTRAIGVMMDKQFIVDPRVKGQITLYSEQPVSVREAYLNYLAALRGLGFTVVDAGGLSKVVPEADAKLQTGSVSLGSSSQRGDQIITQIFRLNHENANNLVAVLRPLISPNNTINANPGNNSLVITDYAENLQRIGRIVAAMDTPGSTDIEVVPLKHAIASDLAALVQKLGEGGGAVAAPGAPGVGGAALSVLADPRSNSLILRASNPARLASVRAIVEKLDQPGADNASNIRVVYLKNADASKLATVLRAAFGGGAGGAGGGSSSSGSLSGGSLGGLQAGSTTPGGNLGSGSSSTASAASTTPVAASPSPSTGGFVQADPATNSLIITAPEPLYRQVRAVIDQLDGRRAQVFVESMIVKIDVAKAGQFGVQWQNLWGKSGDSSIPGAGTNFGSGTANIINDSVAIAGGRSGVITALSQLGAAPTGLNIGVLKKIGEFYTLGAIANFLEGQSGANVLSTPNLVALDNEEAKIVIGQNVPFVTGSFTNTGSGNSSVNPFQTVDRKDVGLTLRIRSQIGESGTIRMTVYQENSSVVASTASSVNGPTTDKSAIETTVTVDDGSIIVLGGLLKDEYSDGDDRVPGLGSIPVIGSLFKSESRKRVKTNLMVFLRPVVMRTQATADQLTLDRYEAIRALQQGSQPAPSFILPDTGAPVLPPSTPAPTAPLQPLPAPPPATQLPPSQQQPQRP</sequence>
<evidence type="ECO:0000256" key="5">
    <source>
        <dbReference type="ARBA" id="ARBA00022692"/>
    </source>
</evidence>
<evidence type="ECO:0000256" key="8">
    <source>
        <dbReference type="ARBA" id="ARBA00023136"/>
    </source>
</evidence>
<dbReference type="Pfam" id="PF00263">
    <property type="entry name" value="Secretin"/>
    <property type="match status" value="1"/>
</dbReference>
<evidence type="ECO:0000256" key="4">
    <source>
        <dbReference type="ARBA" id="ARBA00022452"/>
    </source>
</evidence>
<accession>A0ABT8DS55</accession>
<dbReference type="InterPro" id="IPR049371">
    <property type="entry name" value="GspD-like_N0"/>
</dbReference>
<keyword evidence="17" id="KW-1185">Reference proteome</keyword>
<feature type="compositionally biased region" description="Pro residues" evidence="11">
    <location>
        <begin position="716"/>
        <end position="739"/>
    </location>
</feature>
<dbReference type="Gene3D" id="3.30.1370.120">
    <property type="match status" value="3"/>
</dbReference>
<dbReference type="NCBIfam" id="TIGR02517">
    <property type="entry name" value="type_II_gspD"/>
    <property type="match status" value="1"/>
</dbReference>
<evidence type="ECO:0000256" key="2">
    <source>
        <dbReference type="ARBA" id="ARBA00006980"/>
    </source>
</evidence>
<dbReference type="InterPro" id="IPR001775">
    <property type="entry name" value="GspD/PilQ"/>
</dbReference>
<proteinExistence type="inferred from homology"/>
<reference evidence="16 17" key="1">
    <citation type="submission" date="2023-06" db="EMBL/GenBank/DDBJ databases">
        <title>Pelomonas sp. PFR6 16S ribosomal RNA gene Genome sequencing and assembly.</title>
        <authorList>
            <person name="Woo H."/>
        </authorList>
    </citation>
    <scope>NUCLEOTIDE SEQUENCE [LARGE SCALE GENOMIC DNA]</scope>
    <source>
        <strain evidence="16 17">PFR6</strain>
    </source>
</reference>
<feature type="compositionally biased region" description="Gly residues" evidence="11">
    <location>
        <begin position="323"/>
        <end position="342"/>
    </location>
</feature>
<evidence type="ECO:0000259" key="13">
    <source>
        <dbReference type="Pfam" id="PF00263"/>
    </source>
</evidence>
<dbReference type="InterPro" id="IPR038591">
    <property type="entry name" value="NolW-like_sf"/>
</dbReference>
<feature type="domain" description="Type II/III secretion system secretin-like" evidence="13">
    <location>
        <begin position="511"/>
        <end position="678"/>
    </location>
</feature>
<gene>
    <name evidence="16" type="primary">gspD</name>
    <name evidence="16" type="ORF">QWJ38_12760</name>
</gene>
<dbReference type="PANTHER" id="PTHR30332:SF24">
    <property type="entry name" value="SECRETIN GSPD-RELATED"/>
    <property type="match status" value="1"/>
</dbReference>
<name>A0ABT8DS55_9BURK</name>
<feature type="region of interest" description="Disordered" evidence="11">
    <location>
        <begin position="703"/>
        <end position="750"/>
    </location>
</feature>
<feature type="domain" description="NolW-like" evidence="14">
    <location>
        <begin position="296"/>
        <end position="414"/>
    </location>
</feature>
<keyword evidence="9" id="KW-0998">Cell outer membrane</keyword>
<evidence type="ECO:0000256" key="10">
    <source>
        <dbReference type="RuleBase" id="RU004004"/>
    </source>
</evidence>
<comment type="subcellular location">
    <subcellularLocation>
        <location evidence="1 10">Cell outer membrane</location>
    </subcellularLocation>
</comment>
<feature type="compositionally biased region" description="Low complexity" evidence="11">
    <location>
        <begin position="343"/>
        <end position="378"/>
    </location>
</feature>
<evidence type="ECO:0000256" key="9">
    <source>
        <dbReference type="ARBA" id="ARBA00023237"/>
    </source>
</evidence>
<keyword evidence="7" id="KW-0653">Protein transport</keyword>
<dbReference type="Pfam" id="PF21305">
    <property type="entry name" value="type_II_gspD_N0"/>
    <property type="match status" value="1"/>
</dbReference>
<keyword evidence="3 10" id="KW-0813">Transport</keyword>
<keyword evidence="5" id="KW-0812">Transmembrane</keyword>
<evidence type="ECO:0000313" key="16">
    <source>
        <dbReference type="EMBL" id="MDN3921155.1"/>
    </source>
</evidence>
<keyword evidence="8" id="KW-0472">Membrane</keyword>
<feature type="domain" description="GspD-like N0" evidence="15">
    <location>
        <begin position="54"/>
        <end position="123"/>
    </location>
</feature>